<sequence length="196" mass="22378">MTDKESGRQDFESELNDCFEALQIMIGDVDLATNLVISSRSWSDMRSFARTMFASFEVTIYLLKQVALLVDSYQPCFQEHERMILRDRSYSVNSRGVIEEKEARVAMKASMLLAFSAASRAFGVENPLDTSKKEWESFQIAIKIRDRLTHPKKSKDLFLSPQEIDHLVQSGRYIIECFYKLAHKSNSAAKMINSGG</sequence>
<evidence type="ECO:0000313" key="2">
    <source>
        <dbReference type="Proteomes" id="UP000634308"/>
    </source>
</evidence>
<dbReference type="EMBL" id="BMQM01000027">
    <property type="protein sequence ID" value="GGR68179.1"/>
    <property type="molecule type" value="Genomic_DNA"/>
</dbReference>
<organism evidence="1 2">
    <name type="scientific">Deinococcus seoulensis</name>
    <dbReference type="NCBI Taxonomy" id="1837379"/>
    <lineage>
        <taxon>Bacteria</taxon>
        <taxon>Thermotogati</taxon>
        <taxon>Deinococcota</taxon>
        <taxon>Deinococci</taxon>
        <taxon>Deinococcales</taxon>
        <taxon>Deinococcaceae</taxon>
        <taxon>Deinococcus</taxon>
    </lineage>
</organism>
<dbReference type="RefSeq" id="WP_189066069.1">
    <property type="nucleotide sequence ID" value="NZ_BMQM01000027.1"/>
</dbReference>
<comment type="caution">
    <text evidence="1">The sequence shown here is derived from an EMBL/GenBank/DDBJ whole genome shotgun (WGS) entry which is preliminary data.</text>
</comment>
<proteinExistence type="predicted"/>
<protein>
    <recommendedName>
        <fullName evidence="3">MAE-28990/MAE-18760-like HEPN domain-containing protein</fullName>
    </recommendedName>
</protein>
<keyword evidence="2" id="KW-1185">Reference proteome</keyword>
<gene>
    <name evidence="1" type="ORF">GCM10008959_32840</name>
</gene>
<reference evidence="2" key="1">
    <citation type="journal article" date="2019" name="Int. J. Syst. Evol. Microbiol.">
        <title>The Global Catalogue of Microorganisms (GCM) 10K type strain sequencing project: providing services to taxonomists for standard genome sequencing and annotation.</title>
        <authorList>
            <consortium name="The Broad Institute Genomics Platform"/>
            <consortium name="The Broad Institute Genome Sequencing Center for Infectious Disease"/>
            <person name="Wu L."/>
            <person name="Ma J."/>
        </authorList>
    </citation>
    <scope>NUCLEOTIDE SEQUENCE [LARGE SCALE GENOMIC DNA]</scope>
    <source>
        <strain evidence="2">JCM 31404</strain>
    </source>
</reference>
<evidence type="ECO:0000313" key="1">
    <source>
        <dbReference type="EMBL" id="GGR68179.1"/>
    </source>
</evidence>
<dbReference type="Proteomes" id="UP000634308">
    <property type="component" value="Unassembled WGS sequence"/>
</dbReference>
<accession>A0ABQ2RX28</accession>
<name>A0ABQ2RX28_9DEIO</name>
<evidence type="ECO:0008006" key="3">
    <source>
        <dbReference type="Google" id="ProtNLM"/>
    </source>
</evidence>